<name>A0A3L8PXT8_9GAMM</name>
<evidence type="ECO:0000313" key="2">
    <source>
        <dbReference type="EMBL" id="RLV60236.1"/>
    </source>
</evidence>
<dbReference type="PANTHER" id="PTHR38773">
    <property type="entry name" value="PROTEIN SPRT"/>
    <property type="match status" value="1"/>
</dbReference>
<reference evidence="2 3" key="1">
    <citation type="submission" date="2018-09" db="EMBL/GenBank/DDBJ databases">
        <title>Phylogeny of the Shewanellaceae, and recommendation for two new genera, Pseudoshewanella and Parashewanella.</title>
        <authorList>
            <person name="Wang G."/>
        </authorList>
    </citation>
    <scope>NUCLEOTIDE SEQUENCE [LARGE SCALE GENOMIC DNA]</scope>
    <source>
        <strain evidence="2 3">C51</strain>
    </source>
</reference>
<dbReference type="GO" id="GO:0006508">
    <property type="term" value="P:proteolysis"/>
    <property type="evidence" value="ECO:0007669"/>
    <property type="project" value="UniProtKB-KW"/>
</dbReference>
<dbReference type="Proteomes" id="UP000281474">
    <property type="component" value="Unassembled WGS sequence"/>
</dbReference>
<dbReference type="NCBIfam" id="NF003421">
    <property type="entry name" value="PRK04860.1"/>
    <property type="match status" value="1"/>
</dbReference>
<keyword evidence="2" id="KW-0482">Metalloprotease</keyword>
<keyword evidence="3" id="KW-1185">Reference proteome</keyword>
<dbReference type="AlphaFoldDB" id="A0A3L8PXT8"/>
<evidence type="ECO:0000259" key="1">
    <source>
        <dbReference type="SMART" id="SM00731"/>
    </source>
</evidence>
<gene>
    <name evidence="2" type="ORF">D5018_08205</name>
</gene>
<comment type="caution">
    <text evidence="2">The sequence shown here is derived from an EMBL/GenBank/DDBJ whole genome shotgun (WGS) entry which is preliminary data.</text>
</comment>
<evidence type="ECO:0000313" key="3">
    <source>
        <dbReference type="Proteomes" id="UP000281474"/>
    </source>
</evidence>
<proteinExistence type="predicted"/>
<dbReference type="OrthoDB" id="267364at2"/>
<protein>
    <submittedName>
        <fullName evidence="2">SprT family zinc-dependent metalloprotease</fullName>
    </submittedName>
</protein>
<dbReference type="SMART" id="SM00731">
    <property type="entry name" value="SprT"/>
    <property type="match status" value="1"/>
</dbReference>
<dbReference type="EMBL" id="QZEI01000019">
    <property type="protein sequence ID" value="RLV60236.1"/>
    <property type="molecule type" value="Genomic_DNA"/>
</dbReference>
<feature type="domain" description="SprT-like" evidence="1">
    <location>
        <begin position="24"/>
        <end position="173"/>
    </location>
</feature>
<keyword evidence="2" id="KW-0645">Protease</keyword>
<dbReference type="Pfam" id="PF10263">
    <property type="entry name" value="SprT-like"/>
    <property type="match status" value="1"/>
</dbReference>
<dbReference type="InterPro" id="IPR006640">
    <property type="entry name" value="SprT-like_domain"/>
</dbReference>
<accession>A0A3L8PXT8</accession>
<organism evidence="2 3">
    <name type="scientific">Parashewanella curva</name>
    <dbReference type="NCBI Taxonomy" id="2338552"/>
    <lineage>
        <taxon>Bacteria</taxon>
        <taxon>Pseudomonadati</taxon>
        <taxon>Pseudomonadota</taxon>
        <taxon>Gammaproteobacteria</taxon>
        <taxon>Alteromonadales</taxon>
        <taxon>Shewanellaceae</taxon>
        <taxon>Parashewanella</taxon>
    </lineage>
</organism>
<keyword evidence="2" id="KW-0378">Hydrolase</keyword>
<sequence length="175" mass="20271">MKWGLSGKSLNSTSLKALLEQTLHQVELCYQQAEQELQRSFPRPEISFKLRGRSAGMAHLHLNKLRFNQQMLQDNGAAFINEVVPHEVCHLLCHHLYGRVKPHGKEWQSLMLGLYQQQPKTTHSFDVVYRPQQTVDYRCNCGVVKLTIRRHNKVARNQASYRCKNCLQTLTSSEL</sequence>
<dbReference type="GO" id="GO:0006950">
    <property type="term" value="P:response to stress"/>
    <property type="evidence" value="ECO:0007669"/>
    <property type="project" value="UniProtKB-ARBA"/>
</dbReference>
<dbReference type="PANTHER" id="PTHR38773:SF1">
    <property type="entry name" value="PROTEIN SPRT"/>
    <property type="match status" value="1"/>
</dbReference>
<dbReference type="GO" id="GO:0008237">
    <property type="term" value="F:metallopeptidase activity"/>
    <property type="evidence" value="ECO:0007669"/>
    <property type="project" value="UniProtKB-KW"/>
</dbReference>